<proteinExistence type="predicted"/>
<accession>A0A368VFW9</accession>
<organism evidence="1 2">
    <name type="scientific">Halopolyspora algeriensis</name>
    <dbReference type="NCBI Taxonomy" id="1500506"/>
    <lineage>
        <taxon>Bacteria</taxon>
        <taxon>Bacillati</taxon>
        <taxon>Actinomycetota</taxon>
        <taxon>Actinomycetes</taxon>
        <taxon>Actinomycetes incertae sedis</taxon>
        <taxon>Halopolyspora</taxon>
    </lineage>
</organism>
<protein>
    <submittedName>
        <fullName evidence="1">Uncharacterized protein</fullName>
    </submittedName>
</protein>
<keyword evidence="2" id="KW-1185">Reference proteome</keyword>
<dbReference type="AlphaFoldDB" id="A0A368VFW9"/>
<dbReference type="Proteomes" id="UP000253495">
    <property type="component" value="Unassembled WGS sequence"/>
</dbReference>
<comment type="caution">
    <text evidence="1">The sequence shown here is derived from an EMBL/GenBank/DDBJ whole genome shotgun (WGS) entry which is preliminary data.</text>
</comment>
<evidence type="ECO:0000313" key="1">
    <source>
        <dbReference type="EMBL" id="RCW40186.1"/>
    </source>
</evidence>
<reference evidence="1 2" key="1">
    <citation type="submission" date="2018-07" db="EMBL/GenBank/DDBJ databases">
        <title>Genomic Encyclopedia of Type Strains, Phase III (KMG-III): the genomes of soil and plant-associated and newly described type strains.</title>
        <authorList>
            <person name="Whitman W."/>
        </authorList>
    </citation>
    <scope>NUCLEOTIDE SEQUENCE [LARGE SCALE GENOMIC DNA]</scope>
    <source>
        <strain evidence="1 2">CECT 8575</strain>
    </source>
</reference>
<name>A0A368VFW9_9ACTN</name>
<dbReference type="EMBL" id="QPJC01000012">
    <property type="protein sequence ID" value="RCW40186.1"/>
    <property type="molecule type" value="Genomic_DNA"/>
</dbReference>
<sequence length="173" mass="17135">MSFAHVRLLSTAMVIAEPWPVIVPYSQRGAQGKAPESTCAERSKAMKRTLTAAATVLASGAGAVGFAGTAAAAESPELPTQLPVDNGVAQTAYHAAGAVHSVTTTVGEVVPMQEQATVRSAEESRSPLGGEGNPVQGLLGGGSNPVQGLVGGEGNPVQGLLGGGSNPVQGLLG</sequence>
<evidence type="ECO:0000313" key="2">
    <source>
        <dbReference type="Proteomes" id="UP000253495"/>
    </source>
</evidence>
<gene>
    <name evidence="1" type="ORF">DFQ14_11265</name>
</gene>